<protein>
    <submittedName>
        <fullName evidence="2">Uncharacterized protein</fullName>
    </submittedName>
</protein>
<evidence type="ECO:0000256" key="1">
    <source>
        <dbReference type="SAM" id="MobiDB-lite"/>
    </source>
</evidence>
<dbReference type="Proteomes" id="UP000800041">
    <property type="component" value="Unassembled WGS sequence"/>
</dbReference>
<organism evidence="2 3">
    <name type="scientific">Aulographum hederae CBS 113979</name>
    <dbReference type="NCBI Taxonomy" id="1176131"/>
    <lineage>
        <taxon>Eukaryota</taxon>
        <taxon>Fungi</taxon>
        <taxon>Dikarya</taxon>
        <taxon>Ascomycota</taxon>
        <taxon>Pezizomycotina</taxon>
        <taxon>Dothideomycetes</taxon>
        <taxon>Pleosporomycetidae</taxon>
        <taxon>Aulographales</taxon>
        <taxon>Aulographaceae</taxon>
    </lineage>
</organism>
<dbReference type="AlphaFoldDB" id="A0A6G1HBM9"/>
<proteinExistence type="predicted"/>
<accession>A0A6G1HBM9</accession>
<evidence type="ECO:0000313" key="3">
    <source>
        <dbReference type="Proteomes" id="UP000800041"/>
    </source>
</evidence>
<name>A0A6G1HBM9_9PEZI</name>
<dbReference type="EMBL" id="ML977141">
    <property type="protein sequence ID" value="KAF1990565.1"/>
    <property type="molecule type" value="Genomic_DNA"/>
</dbReference>
<feature type="region of interest" description="Disordered" evidence="1">
    <location>
        <begin position="92"/>
        <end position="168"/>
    </location>
</feature>
<sequence>MALSVEPVRRPPIIRPMSFRSAVLEFFADESPADGFRAGFRANEWLANGWPADHLPAHLLTAEGLPHDQPSPTPSPIGGWYSPGSSIFYSPTSPVYSPNVQPPRHSLHERSRSPSPSGPGPWSSTSGMLAVLPELPDVTESLDLTNSPPFEPSTPDFDLPFEQGGLAG</sequence>
<evidence type="ECO:0000313" key="2">
    <source>
        <dbReference type="EMBL" id="KAF1990565.1"/>
    </source>
</evidence>
<gene>
    <name evidence="2" type="ORF">K402DRAFT_198873</name>
</gene>
<keyword evidence="3" id="KW-1185">Reference proteome</keyword>
<reference evidence="2" key="1">
    <citation type="journal article" date="2020" name="Stud. Mycol.">
        <title>101 Dothideomycetes genomes: a test case for predicting lifestyles and emergence of pathogens.</title>
        <authorList>
            <person name="Haridas S."/>
            <person name="Albert R."/>
            <person name="Binder M."/>
            <person name="Bloem J."/>
            <person name="Labutti K."/>
            <person name="Salamov A."/>
            <person name="Andreopoulos B."/>
            <person name="Baker S."/>
            <person name="Barry K."/>
            <person name="Bills G."/>
            <person name="Bluhm B."/>
            <person name="Cannon C."/>
            <person name="Castanera R."/>
            <person name="Culley D."/>
            <person name="Daum C."/>
            <person name="Ezra D."/>
            <person name="Gonzalez J."/>
            <person name="Henrissat B."/>
            <person name="Kuo A."/>
            <person name="Liang C."/>
            <person name="Lipzen A."/>
            <person name="Lutzoni F."/>
            <person name="Magnuson J."/>
            <person name="Mondo S."/>
            <person name="Nolan M."/>
            <person name="Ohm R."/>
            <person name="Pangilinan J."/>
            <person name="Park H.-J."/>
            <person name="Ramirez L."/>
            <person name="Alfaro M."/>
            <person name="Sun H."/>
            <person name="Tritt A."/>
            <person name="Yoshinaga Y."/>
            <person name="Zwiers L.-H."/>
            <person name="Turgeon B."/>
            <person name="Goodwin S."/>
            <person name="Spatafora J."/>
            <person name="Crous P."/>
            <person name="Grigoriev I."/>
        </authorList>
    </citation>
    <scope>NUCLEOTIDE SEQUENCE</scope>
    <source>
        <strain evidence="2">CBS 113979</strain>
    </source>
</reference>